<dbReference type="CDD" id="cd09641">
    <property type="entry name" value="Cas3''_I"/>
    <property type="match status" value="1"/>
</dbReference>
<dbReference type="EMBL" id="FOSH01000003">
    <property type="protein sequence ID" value="SFJ93821.1"/>
    <property type="molecule type" value="Genomic_DNA"/>
</dbReference>
<feature type="domain" description="HD Cas3-type" evidence="11">
    <location>
        <begin position="21"/>
        <end position="215"/>
    </location>
</feature>
<dbReference type="GO" id="GO:0046872">
    <property type="term" value="F:metal ion binding"/>
    <property type="evidence" value="ECO:0007669"/>
    <property type="project" value="UniProtKB-KW"/>
</dbReference>
<evidence type="ECO:0000313" key="12">
    <source>
        <dbReference type="EMBL" id="SFJ93821.1"/>
    </source>
</evidence>
<dbReference type="PANTHER" id="PTHR47963:SF9">
    <property type="entry name" value="CRISPR-ASSOCIATED ENDONUCLEASE_HELICASE CAS3"/>
    <property type="match status" value="1"/>
</dbReference>
<dbReference type="InterPro" id="IPR054712">
    <property type="entry name" value="Cas3-like_dom"/>
</dbReference>
<dbReference type="Pfam" id="PF22590">
    <property type="entry name" value="Cas3-like_C_2"/>
    <property type="match status" value="1"/>
</dbReference>
<dbReference type="PROSITE" id="PS51643">
    <property type="entry name" value="HD_CAS3"/>
    <property type="match status" value="1"/>
</dbReference>
<proteinExistence type="inferred from homology"/>
<comment type="similarity">
    <text evidence="2">In the central section; belongs to the CRISPR-associated helicase Cas3 family.</text>
</comment>
<dbReference type="GO" id="GO:0003724">
    <property type="term" value="F:RNA helicase activity"/>
    <property type="evidence" value="ECO:0007669"/>
    <property type="project" value="TreeGrafter"/>
</dbReference>
<dbReference type="NCBIfam" id="TIGR01587">
    <property type="entry name" value="cas3_core"/>
    <property type="match status" value="1"/>
</dbReference>
<dbReference type="InterPro" id="IPR006483">
    <property type="entry name" value="CRISPR-assoc_Cas3_HD"/>
</dbReference>
<feature type="domain" description="Helicase ATP-binding" evidence="10">
    <location>
        <begin position="283"/>
        <end position="495"/>
    </location>
</feature>
<evidence type="ECO:0000256" key="6">
    <source>
        <dbReference type="ARBA" id="ARBA00022801"/>
    </source>
</evidence>
<evidence type="ECO:0000256" key="1">
    <source>
        <dbReference type="ARBA" id="ARBA00006847"/>
    </source>
</evidence>
<dbReference type="InterPro" id="IPR014001">
    <property type="entry name" value="Helicase_ATP-bd"/>
</dbReference>
<evidence type="ECO:0000256" key="7">
    <source>
        <dbReference type="ARBA" id="ARBA00022806"/>
    </source>
</evidence>
<keyword evidence="5" id="KW-0547">Nucleotide-binding</keyword>
<keyword evidence="13" id="KW-1185">Reference proteome</keyword>
<dbReference type="Proteomes" id="UP000198924">
    <property type="component" value="Unassembled WGS sequence"/>
</dbReference>
<keyword evidence="9" id="KW-0051">Antiviral defense</keyword>
<keyword evidence="4" id="KW-0479">Metal-binding</keyword>
<dbReference type="STRING" id="45496.SAMN04488079_1032"/>
<keyword evidence="3" id="KW-0540">Nuclease</keyword>
<evidence type="ECO:0000256" key="5">
    <source>
        <dbReference type="ARBA" id="ARBA00022741"/>
    </source>
</evidence>
<name>A0A1I3VI63_9GAMM</name>
<keyword evidence="7" id="KW-0347">Helicase</keyword>
<comment type="similarity">
    <text evidence="1">In the N-terminal section; belongs to the CRISPR-associated nuclease Cas3-HD family.</text>
</comment>
<gene>
    <name evidence="12" type="ORF">SAMN04488079_1032</name>
</gene>
<dbReference type="SUPFAM" id="SSF52540">
    <property type="entry name" value="P-loop containing nucleoside triphosphate hydrolases"/>
    <property type="match status" value="1"/>
</dbReference>
<sequence>MTDIPAYFRYWGKAKKDPEQSGPAYHLLPYHCLDVAAVGFWLLEPDKELCQRLASRLSLSPEWLQQFFVFCLMLHDLGKFLRGFQGLVPHMSPKLVEPDSRCDYLVRHDALGIGLWIKVLEKQLEDLISKHELSLLRPWLEIVFGHHGQPLETSKAKKAVRSHSLEEDEIAAEAFVRAVINEWMPDLEPLEAIDKSSFKLASWQLAGVAVLADWLGSDQQHFLYSDTETSLTTYWQSVALPSAEQALASAAFLPKSIRPFNSITDQFDFITSPTPLQNYAQTVALEAEPQLFILEDVTGAGKTEAAMVLVHRLMAQGVAKGLYVGLPTMATANAMYERLSKSYQSLYGDEVLPSIVLAHGASKQSEAFQQSINLSEQLTDKQYDHDDVSASAYCNQWLADSRKKALLSDVGVGTIDQALLGVLPARHQSLRLLGLADKVLLVDEVHAFDPYMQRLLESLIQAHAAQGGCTILLSATLPFSSRQRFVQAFQLGGGWNINEQRLPVIQEKDAYPLVTQVRQGVIKEEAVETRQSVCRTVKMSRLPDENEVMEKIKTAVEQGQCVCWIRNTVKDARESYQRLTDEEWLAKDKLTLFHSRYAMIDRQAIERDVLARFGKESAQVERDGQVLIATQVVEQSLDLDFDVMITDLAPIDLIIQRAGRLQRHTRDSTGNVISGSEQRATPCLYVLSPDPELVENSQWLTQTLPGTAYVYPDIGKLWRSILQLQKRGSFTMPTDARDLIESVYGIDAVDIPEYLEHASMEAFAEQKVQRSMGEFNLLCMERGYSYKSAAHNSGWDEDIHIPTRLGAETVDVVLVKEVEGKLQPYADSGAYLWALSQIKIPKAEWKKAEKLISPEWKQRIDTLKEQVSALKWLEIWPLVAELQSVYDEKDGWNFGKEAL</sequence>
<keyword evidence="8" id="KW-0067">ATP-binding</keyword>
<dbReference type="GO" id="GO:0005524">
    <property type="term" value="F:ATP binding"/>
    <property type="evidence" value="ECO:0007669"/>
    <property type="project" value="UniProtKB-KW"/>
</dbReference>
<evidence type="ECO:0000259" key="10">
    <source>
        <dbReference type="PROSITE" id="PS51192"/>
    </source>
</evidence>
<evidence type="ECO:0000313" key="13">
    <source>
        <dbReference type="Proteomes" id="UP000198924"/>
    </source>
</evidence>
<dbReference type="NCBIfam" id="TIGR01596">
    <property type="entry name" value="cas3_HD"/>
    <property type="match status" value="1"/>
</dbReference>
<organism evidence="12 13">
    <name type="scientific">Methylophaga sulfidovorans</name>
    <dbReference type="NCBI Taxonomy" id="45496"/>
    <lineage>
        <taxon>Bacteria</taxon>
        <taxon>Pseudomonadati</taxon>
        <taxon>Pseudomonadota</taxon>
        <taxon>Gammaproteobacteria</taxon>
        <taxon>Thiotrichales</taxon>
        <taxon>Piscirickettsiaceae</taxon>
        <taxon>Methylophaga</taxon>
    </lineage>
</organism>
<evidence type="ECO:0000259" key="11">
    <source>
        <dbReference type="PROSITE" id="PS51643"/>
    </source>
</evidence>
<evidence type="ECO:0000256" key="2">
    <source>
        <dbReference type="ARBA" id="ARBA00009046"/>
    </source>
</evidence>
<dbReference type="Gene3D" id="3.40.50.300">
    <property type="entry name" value="P-loop containing nucleotide triphosphate hydrolases"/>
    <property type="match status" value="2"/>
</dbReference>
<dbReference type="InterPro" id="IPR038257">
    <property type="entry name" value="CRISPR-assoc_Cas3_HD_sf"/>
</dbReference>
<accession>A0A1I3VI63</accession>
<dbReference type="PROSITE" id="PS51192">
    <property type="entry name" value="HELICASE_ATP_BIND_1"/>
    <property type="match status" value="1"/>
</dbReference>
<dbReference type="AlphaFoldDB" id="A0A1I3VI63"/>
<evidence type="ECO:0000256" key="4">
    <source>
        <dbReference type="ARBA" id="ARBA00022723"/>
    </source>
</evidence>
<evidence type="ECO:0000256" key="3">
    <source>
        <dbReference type="ARBA" id="ARBA00022722"/>
    </source>
</evidence>
<dbReference type="Pfam" id="PF18019">
    <property type="entry name" value="Cas3_HD"/>
    <property type="match status" value="1"/>
</dbReference>
<evidence type="ECO:0000256" key="9">
    <source>
        <dbReference type="ARBA" id="ARBA00023118"/>
    </source>
</evidence>
<dbReference type="PANTHER" id="PTHR47963">
    <property type="entry name" value="DEAD-BOX ATP-DEPENDENT RNA HELICASE 47, MITOCHONDRIAL"/>
    <property type="match status" value="1"/>
</dbReference>
<protein>
    <submittedName>
        <fullName evidence="12">CRISPR-associated helicase, Cas3 family</fullName>
    </submittedName>
</protein>
<dbReference type="GO" id="GO:0004518">
    <property type="term" value="F:nuclease activity"/>
    <property type="evidence" value="ECO:0007669"/>
    <property type="project" value="UniProtKB-KW"/>
</dbReference>
<dbReference type="InterPro" id="IPR006474">
    <property type="entry name" value="Helicase_Cas3_CRISPR-ass_core"/>
</dbReference>
<dbReference type="RefSeq" id="WP_218153284.1">
    <property type="nucleotide sequence ID" value="NZ_FOSH01000003.1"/>
</dbReference>
<dbReference type="GO" id="GO:0051607">
    <property type="term" value="P:defense response to virus"/>
    <property type="evidence" value="ECO:0007669"/>
    <property type="project" value="UniProtKB-KW"/>
</dbReference>
<dbReference type="InterPro" id="IPR050547">
    <property type="entry name" value="DEAD_box_RNA_helicases"/>
</dbReference>
<dbReference type="SMART" id="SM00487">
    <property type="entry name" value="DEXDc"/>
    <property type="match status" value="1"/>
</dbReference>
<evidence type="ECO:0000256" key="8">
    <source>
        <dbReference type="ARBA" id="ARBA00022840"/>
    </source>
</evidence>
<dbReference type="Gene3D" id="1.10.3210.30">
    <property type="match status" value="1"/>
</dbReference>
<keyword evidence="6" id="KW-0378">Hydrolase</keyword>
<reference evidence="13" key="1">
    <citation type="submission" date="2016-10" db="EMBL/GenBank/DDBJ databases">
        <authorList>
            <person name="Varghese N."/>
            <person name="Submissions S."/>
        </authorList>
    </citation>
    <scope>NUCLEOTIDE SEQUENCE [LARGE SCALE GENOMIC DNA]</scope>
    <source>
        <strain evidence="13">DSM 11578</strain>
    </source>
</reference>
<dbReference type="GO" id="GO:0016787">
    <property type="term" value="F:hydrolase activity"/>
    <property type="evidence" value="ECO:0007669"/>
    <property type="project" value="UniProtKB-KW"/>
</dbReference>
<dbReference type="GO" id="GO:0003723">
    <property type="term" value="F:RNA binding"/>
    <property type="evidence" value="ECO:0007669"/>
    <property type="project" value="TreeGrafter"/>
</dbReference>
<dbReference type="InterPro" id="IPR027417">
    <property type="entry name" value="P-loop_NTPase"/>
</dbReference>